<evidence type="ECO:0000313" key="3">
    <source>
        <dbReference type="Proteomes" id="UP000186806"/>
    </source>
</evidence>
<evidence type="ECO:0000256" key="1">
    <source>
        <dbReference type="SAM" id="MobiDB-lite"/>
    </source>
</evidence>
<gene>
    <name evidence="2" type="ORF">BTW10_16310</name>
</gene>
<organism evidence="2 3">
    <name type="scientific">Chromohalobacter japonicus</name>
    <dbReference type="NCBI Taxonomy" id="223900"/>
    <lineage>
        <taxon>Bacteria</taxon>
        <taxon>Pseudomonadati</taxon>
        <taxon>Pseudomonadota</taxon>
        <taxon>Gammaproteobacteria</taxon>
        <taxon>Oceanospirillales</taxon>
        <taxon>Halomonadaceae</taxon>
        <taxon>Chromohalobacter</taxon>
    </lineage>
</organism>
<reference evidence="2 3" key="1">
    <citation type="submission" date="2016-12" db="EMBL/GenBank/DDBJ databases">
        <title>Draft genome sequences of strains Salinicola socius SMB35, Salinicola sp. MH3R3-1 and Chromohalobacter sp. SMB17 from the Verkhnekamsk potash mining region of Russia.</title>
        <authorList>
            <person name="Mavrodi D.V."/>
            <person name="Olsson B.E."/>
            <person name="Korsakova E.S."/>
            <person name="Pyankova A."/>
            <person name="Mavrodi O.V."/>
            <person name="Plotnikova E.G."/>
        </authorList>
    </citation>
    <scope>NUCLEOTIDE SEQUENCE [LARGE SCALE GENOMIC DNA]</scope>
    <source>
        <strain evidence="2 3">SMB17</strain>
    </source>
</reference>
<evidence type="ECO:0000313" key="2">
    <source>
        <dbReference type="EMBL" id="OLO10158.1"/>
    </source>
</evidence>
<dbReference type="AlphaFoldDB" id="A0A1Q8T973"/>
<protein>
    <submittedName>
        <fullName evidence="2">Uncharacterized protein</fullName>
    </submittedName>
</protein>
<sequence length="209" mass="23196">MQLSSSELITEPSSVDRRLAEMNLTREGLLRVRDIALGAAAEATAYHPSFSPGMKSYMEGIAALRFEFIQLGSEWRLEKHNGMDFIRNDALEVRLGFSNVKGSVLPDVGPRARSPRGPGTERACQSNFSIDFGEEFKIPEGFEDKVATYFLMVDKDGCAEVSKPIIQAGNFADYLERLSISDGSDFNLDPTPLDDDDDLSSFDPMVTRR</sequence>
<accession>A0A1Q8T973</accession>
<dbReference type="RefSeq" id="WP_075370318.1">
    <property type="nucleotide sequence ID" value="NZ_MSDQ01000042.1"/>
</dbReference>
<name>A0A1Q8T973_9GAMM</name>
<keyword evidence="3" id="KW-1185">Reference proteome</keyword>
<dbReference type="Proteomes" id="UP000186806">
    <property type="component" value="Unassembled WGS sequence"/>
</dbReference>
<feature type="region of interest" description="Disordered" evidence="1">
    <location>
        <begin position="186"/>
        <end position="209"/>
    </location>
</feature>
<proteinExistence type="predicted"/>
<comment type="caution">
    <text evidence="2">The sequence shown here is derived from an EMBL/GenBank/DDBJ whole genome shotgun (WGS) entry which is preliminary data.</text>
</comment>
<dbReference type="EMBL" id="MSDQ01000042">
    <property type="protein sequence ID" value="OLO10158.1"/>
    <property type="molecule type" value="Genomic_DNA"/>
</dbReference>